<name>A0A6N2SV24_BLAHA</name>
<dbReference type="InterPro" id="IPR023378">
    <property type="entry name" value="YheA/YmcA-like_dom_sf"/>
</dbReference>
<dbReference type="Pfam" id="PF06133">
    <property type="entry name" value="Com_YlbF"/>
    <property type="match status" value="1"/>
</dbReference>
<accession>A0A6N2SV24</accession>
<evidence type="ECO:0000313" key="1">
    <source>
        <dbReference type="EMBL" id="VYS96956.1"/>
    </source>
</evidence>
<dbReference type="Gene3D" id="1.20.1500.10">
    <property type="entry name" value="YheA/YmcA-like"/>
    <property type="match status" value="1"/>
</dbReference>
<evidence type="ECO:0008006" key="2">
    <source>
        <dbReference type="Google" id="ProtNLM"/>
    </source>
</evidence>
<dbReference type="SUPFAM" id="SSF158622">
    <property type="entry name" value="YheA/YmcA-like"/>
    <property type="match status" value="1"/>
</dbReference>
<protein>
    <recommendedName>
        <fullName evidence="2">YlbF family regulator</fullName>
    </recommendedName>
</protein>
<dbReference type="RefSeq" id="WP_003022400.1">
    <property type="nucleotide sequence ID" value="NZ_CACRSY010000008.1"/>
</dbReference>
<dbReference type="InterPro" id="IPR010368">
    <property type="entry name" value="Com_YlbF"/>
</dbReference>
<dbReference type="AlphaFoldDB" id="A0A6N2SV24"/>
<reference evidence="1" key="1">
    <citation type="submission" date="2019-11" db="EMBL/GenBank/DDBJ databases">
        <authorList>
            <person name="Feng L."/>
        </authorList>
    </citation>
    <scope>NUCLEOTIDE SEQUENCE</scope>
    <source>
        <strain evidence="1">BhanseniiLFYP23</strain>
    </source>
</reference>
<organism evidence="1">
    <name type="scientific">Blautia hansenii</name>
    <name type="common">Ruminococcus hansenii</name>
    <dbReference type="NCBI Taxonomy" id="1322"/>
    <lineage>
        <taxon>Bacteria</taxon>
        <taxon>Bacillati</taxon>
        <taxon>Bacillota</taxon>
        <taxon>Clostridia</taxon>
        <taxon>Lachnospirales</taxon>
        <taxon>Lachnospiraceae</taxon>
        <taxon>Blautia</taxon>
    </lineage>
</organism>
<gene>
    <name evidence="1" type="ORF">BHLFYP23_02286</name>
</gene>
<proteinExistence type="predicted"/>
<dbReference type="EMBL" id="CACRSY010000008">
    <property type="protein sequence ID" value="VYS96956.1"/>
    <property type="molecule type" value="Genomic_DNA"/>
</dbReference>
<sequence length="113" mass="12957">MSFIDTCTEMLISAIKNGNSYRQYCAALEEIKKTPGLKEQVDELRRLNYQIQNQSTDINLDTALENLDEKMEKLCRIVEVNQFLDAEMALCRQLQEISAAVHQGIYLDIPDLS</sequence>